<dbReference type="Pfam" id="PF00912">
    <property type="entry name" value="Transgly"/>
    <property type="match status" value="1"/>
</dbReference>
<evidence type="ECO:0000256" key="1">
    <source>
        <dbReference type="ARBA" id="ARBA00022475"/>
    </source>
</evidence>
<dbReference type="GO" id="GO:0071555">
    <property type="term" value="P:cell wall organization"/>
    <property type="evidence" value="ECO:0007669"/>
    <property type="project" value="UniProtKB-KW"/>
</dbReference>
<accession>A0A0S3PRY3</accession>
<comment type="catalytic activity">
    <reaction evidence="11">
        <text>[GlcNAc-(1-&gt;4)-Mur2Ac(oyl-L-Ala-gamma-D-Glu-L-Lys-D-Ala-D-Ala)](n)-di-trans,octa-cis-undecaprenyl diphosphate + beta-D-GlcNAc-(1-&gt;4)-Mur2Ac(oyl-L-Ala-gamma-D-Glu-L-Lys-D-Ala-D-Ala)-di-trans,octa-cis-undecaprenyl diphosphate = [GlcNAc-(1-&gt;4)-Mur2Ac(oyl-L-Ala-gamma-D-Glu-L-Lys-D-Ala-D-Ala)](n+1)-di-trans,octa-cis-undecaprenyl diphosphate + di-trans,octa-cis-undecaprenyl diphosphate + H(+)</text>
        <dbReference type="Rhea" id="RHEA:23708"/>
        <dbReference type="Rhea" id="RHEA-COMP:9602"/>
        <dbReference type="Rhea" id="RHEA-COMP:9603"/>
        <dbReference type="ChEBI" id="CHEBI:15378"/>
        <dbReference type="ChEBI" id="CHEBI:58405"/>
        <dbReference type="ChEBI" id="CHEBI:60033"/>
        <dbReference type="ChEBI" id="CHEBI:78435"/>
        <dbReference type="EC" id="2.4.99.28"/>
    </reaction>
</comment>
<feature type="domain" description="Glycosyl transferase family 51" evidence="12">
    <location>
        <begin position="50"/>
        <end position="199"/>
    </location>
</feature>
<evidence type="ECO:0000313" key="13">
    <source>
        <dbReference type="EMBL" id="BAT58636.1"/>
    </source>
</evidence>
<keyword evidence="5 11" id="KW-0812">Transmembrane</keyword>
<dbReference type="KEGG" id="vgo:GJW-30_1_01163"/>
<dbReference type="Gene3D" id="1.10.3810.10">
    <property type="entry name" value="Biosynthetic peptidoglycan transglycosylase-like"/>
    <property type="match status" value="1"/>
</dbReference>
<keyword evidence="10 11" id="KW-0961">Cell wall biogenesis/degradation</keyword>
<evidence type="ECO:0000256" key="2">
    <source>
        <dbReference type="ARBA" id="ARBA00022519"/>
    </source>
</evidence>
<evidence type="ECO:0000256" key="8">
    <source>
        <dbReference type="ARBA" id="ARBA00022989"/>
    </source>
</evidence>
<dbReference type="RefSeq" id="WP_096352861.1">
    <property type="nucleotide sequence ID" value="NZ_AP014946.1"/>
</dbReference>
<keyword evidence="2 11" id="KW-0997">Cell inner membrane</keyword>
<keyword evidence="7 11" id="KW-0573">Peptidoglycan synthesis</keyword>
<comment type="similarity">
    <text evidence="11">Belongs to the glycosyltransferase 51 family.</text>
</comment>
<evidence type="ECO:0000256" key="4">
    <source>
        <dbReference type="ARBA" id="ARBA00022679"/>
    </source>
</evidence>
<dbReference type="Proteomes" id="UP000236884">
    <property type="component" value="Chromosome"/>
</dbReference>
<dbReference type="OrthoDB" id="9766909at2"/>
<keyword evidence="4 11" id="KW-0808">Transferase</keyword>
<keyword evidence="14" id="KW-1185">Reference proteome</keyword>
<organism evidence="13 14">
    <name type="scientific">Variibacter gotjawalensis</name>
    <dbReference type="NCBI Taxonomy" id="1333996"/>
    <lineage>
        <taxon>Bacteria</taxon>
        <taxon>Pseudomonadati</taxon>
        <taxon>Pseudomonadota</taxon>
        <taxon>Alphaproteobacteria</taxon>
        <taxon>Hyphomicrobiales</taxon>
        <taxon>Nitrobacteraceae</taxon>
        <taxon>Variibacter</taxon>
    </lineage>
</organism>
<evidence type="ECO:0000256" key="11">
    <source>
        <dbReference type="HAMAP-Rule" id="MF_00766"/>
    </source>
</evidence>
<dbReference type="InterPro" id="IPR001264">
    <property type="entry name" value="Glyco_trans_51"/>
</dbReference>
<evidence type="ECO:0000256" key="3">
    <source>
        <dbReference type="ARBA" id="ARBA00022676"/>
    </source>
</evidence>
<dbReference type="GO" id="GO:0008360">
    <property type="term" value="P:regulation of cell shape"/>
    <property type="evidence" value="ECO:0007669"/>
    <property type="project" value="UniProtKB-KW"/>
</dbReference>
<evidence type="ECO:0000256" key="10">
    <source>
        <dbReference type="ARBA" id="ARBA00023316"/>
    </source>
</evidence>
<name>A0A0S3PRY3_9BRAD</name>
<evidence type="ECO:0000256" key="9">
    <source>
        <dbReference type="ARBA" id="ARBA00023136"/>
    </source>
</evidence>
<comment type="subcellular location">
    <subcellularLocation>
        <location evidence="11">Cell inner membrane</location>
        <topology evidence="11">Single-pass membrane protein</topology>
    </subcellularLocation>
</comment>
<gene>
    <name evidence="13" type="primary">pbpF_1</name>
    <name evidence="11" type="synonym">mtgA</name>
    <name evidence="13" type="ORF">GJW-30_1_01163</name>
</gene>
<keyword evidence="3 11" id="KW-0328">Glycosyltransferase</keyword>
<keyword evidence="8 11" id="KW-1133">Transmembrane helix</keyword>
<keyword evidence="1 11" id="KW-1003">Cell membrane</keyword>
<dbReference type="AlphaFoldDB" id="A0A0S3PRY3"/>
<sequence>MRFSSGTSRVLRWAIGVILFVLLLPYVLTLAYAVVTPVSTPMLWRYLTLQRVTRTYVPMSEISSALPQSVIAAEDANFCKHNGIDWSGLRAAIDDADSLNEARGGSTVTQQLAKNLFLWNGRSFVRKGLEFPLALWIDLVLSKRRIMELYLNVAEWGPNGEFGADAGARYAFGKSPRDISGREAALMAAILPNPVRRSARKPGGGVQRLAGLYQGRARNAEARCLSVKSR</sequence>
<comment type="function">
    <text evidence="11">Peptidoglycan polymerase that catalyzes glycan chain elongation from lipid-linked precursors.</text>
</comment>
<dbReference type="PANTHER" id="PTHR30400">
    <property type="entry name" value="MONOFUNCTIONAL BIOSYNTHETIC PEPTIDOGLYCAN TRANSGLYCOSYLASE"/>
    <property type="match status" value="1"/>
</dbReference>
<dbReference type="EMBL" id="AP014946">
    <property type="protein sequence ID" value="BAT58636.1"/>
    <property type="molecule type" value="Genomic_DNA"/>
</dbReference>
<dbReference type="HAMAP" id="MF_00766">
    <property type="entry name" value="PGT_MtgA"/>
    <property type="match status" value="1"/>
</dbReference>
<dbReference type="UniPathway" id="UPA00219"/>
<comment type="pathway">
    <text evidence="11">Cell wall biogenesis; peptidoglycan biosynthesis.</text>
</comment>
<dbReference type="PANTHER" id="PTHR30400:SF0">
    <property type="entry name" value="BIOSYNTHETIC PEPTIDOGLYCAN TRANSGLYCOSYLASE"/>
    <property type="match status" value="1"/>
</dbReference>
<dbReference type="InterPro" id="IPR023346">
    <property type="entry name" value="Lysozyme-like_dom_sf"/>
</dbReference>
<dbReference type="SUPFAM" id="SSF53955">
    <property type="entry name" value="Lysozyme-like"/>
    <property type="match status" value="1"/>
</dbReference>
<dbReference type="GO" id="GO:0009252">
    <property type="term" value="P:peptidoglycan biosynthetic process"/>
    <property type="evidence" value="ECO:0007669"/>
    <property type="project" value="UniProtKB-UniRule"/>
</dbReference>
<dbReference type="InterPro" id="IPR011812">
    <property type="entry name" value="Pep_trsgly"/>
</dbReference>
<dbReference type="GO" id="GO:0016763">
    <property type="term" value="F:pentosyltransferase activity"/>
    <property type="evidence" value="ECO:0007669"/>
    <property type="project" value="InterPro"/>
</dbReference>
<dbReference type="GO" id="GO:0005886">
    <property type="term" value="C:plasma membrane"/>
    <property type="evidence" value="ECO:0007669"/>
    <property type="project" value="UniProtKB-SubCell"/>
</dbReference>
<keyword evidence="9 11" id="KW-0472">Membrane</keyword>
<reference evidence="13 14" key="1">
    <citation type="submission" date="2015-08" db="EMBL/GenBank/DDBJ databases">
        <title>Investigation of the bacterial diversity of lava forest soil.</title>
        <authorList>
            <person name="Lee J.S."/>
        </authorList>
    </citation>
    <scope>NUCLEOTIDE SEQUENCE [LARGE SCALE GENOMIC DNA]</scope>
    <source>
        <strain evidence="13 14">GJW-30</strain>
    </source>
</reference>
<dbReference type="GO" id="GO:0009274">
    <property type="term" value="C:peptidoglycan-based cell wall"/>
    <property type="evidence" value="ECO:0007669"/>
    <property type="project" value="InterPro"/>
</dbReference>
<dbReference type="InterPro" id="IPR036950">
    <property type="entry name" value="PBP_transglycosylase"/>
</dbReference>
<protein>
    <recommendedName>
        <fullName evidence="11">Biosynthetic peptidoglycan transglycosylase</fullName>
        <ecNumber evidence="11">2.4.99.28</ecNumber>
    </recommendedName>
    <alternativeName>
        <fullName evidence="11">Glycan polymerase</fullName>
    </alternativeName>
    <alternativeName>
        <fullName evidence="11">Peptidoglycan glycosyltransferase MtgA</fullName>
        <shortName evidence="11">PGT</shortName>
    </alternativeName>
</protein>
<dbReference type="NCBIfam" id="TIGR02070">
    <property type="entry name" value="mono_pep_trsgly"/>
    <property type="match status" value="1"/>
</dbReference>
<evidence type="ECO:0000256" key="5">
    <source>
        <dbReference type="ARBA" id="ARBA00022692"/>
    </source>
</evidence>
<evidence type="ECO:0000256" key="7">
    <source>
        <dbReference type="ARBA" id="ARBA00022984"/>
    </source>
</evidence>
<keyword evidence="6 11" id="KW-0133">Cell shape</keyword>
<evidence type="ECO:0000259" key="12">
    <source>
        <dbReference type="Pfam" id="PF00912"/>
    </source>
</evidence>
<evidence type="ECO:0000256" key="6">
    <source>
        <dbReference type="ARBA" id="ARBA00022960"/>
    </source>
</evidence>
<dbReference type="EC" id="2.4.99.28" evidence="11"/>
<proteinExistence type="inferred from homology"/>
<evidence type="ECO:0000313" key="14">
    <source>
        <dbReference type="Proteomes" id="UP000236884"/>
    </source>
</evidence>
<dbReference type="GO" id="GO:0008955">
    <property type="term" value="F:peptidoglycan glycosyltransferase activity"/>
    <property type="evidence" value="ECO:0007669"/>
    <property type="project" value="UniProtKB-UniRule"/>
</dbReference>